<feature type="compositionally biased region" description="Polar residues" evidence="2">
    <location>
        <begin position="705"/>
        <end position="719"/>
    </location>
</feature>
<dbReference type="PANTHER" id="PTHR33590">
    <property type="entry name" value="GLUTENIN, HIGH MOLECULAR WEIGHT SUBUNIT PW212-RELATED PROTEIN"/>
    <property type="match status" value="1"/>
</dbReference>
<feature type="domain" description="FAM186A/B N-terminal" evidence="4">
    <location>
        <begin position="60"/>
        <end position="306"/>
    </location>
</feature>
<feature type="region of interest" description="Disordered" evidence="2">
    <location>
        <begin position="384"/>
        <end position="832"/>
    </location>
</feature>
<feature type="compositionally biased region" description="Basic and acidic residues" evidence="2">
    <location>
        <begin position="1257"/>
        <end position="1267"/>
    </location>
</feature>
<dbReference type="InterPro" id="IPR049146">
    <property type="entry name" value="FAM186A_B_C"/>
</dbReference>
<feature type="compositionally biased region" description="Basic and acidic residues" evidence="2">
    <location>
        <begin position="895"/>
        <end position="907"/>
    </location>
</feature>
<name>A0ABM5FNN0_9SAUR</name>
<feature type="compositionally biased region" description="Polar residues" evidence="2">
    <location>
        <begin position="1557"/>
        <end position="1566"/>
    </location>
</feature>
<dbReference type="PANTHER" id="PTHR33590:SF1">
    <property type="entry name" value="PDZ DOMAIN-CONTAINING PROTEIN"/>
    <property type="match status" value="1"/>
</dbReference>
<feature type="coiled-coil region" evidence="1">
    <location>
        <begin position="1280"/>
        <end position="1331"/>
    </location>
</feature>
<feature type="compositionally biased region" description="Basic and acidic residues" evidence="2">
    <location>
        <begin position="1153"/>
        <end position="1197"/>
    </location>
</feature>
<feature type="region of interest" description="Disordered" evidence="2">
    <location>
        <begin position="1105"/>
        <end position="1275"/>
    </location>
</feature>
<feature type="coiled-coil region" evidence="1">
    <location>
        <begin position="1364"/>
        <end position="1501"/>
    </location>
</feature>
<feature type="compositionally biased region" description="Low complexity" evidence="2">
    <location>
        <begin position="788"/>
        <end position="803"/>
    </location>
</feature>
<feature type="region of interest" description="Disordered" evidence="2">
    <location>
        <begin position="18"/>
        <end position="51"/>
    </location>
</feature>
<feature type="compositionally biased region" description="Basic and acidic residues" evidence="2">
    <location>
        <begin position="1542"/>
        <end position="1556"/>
    </location>
</feature>
<feature type="compositionally biased region" description="Basic and acidic residues" evidence="2">
    <location>
        <begin position="570"/>
        <end position="585"/>
    </location>
</feature>
<dbReference type="Pfam" id="PF20870">
    <property type="entry name" value="FAM186A-B_N"/>
    <property type="match status" value="1"/>
</dbReference>
<feature type="compositionally biased region" description="Polar residues" evidence="2">
    <location>
        <begin position="622"/>
        <end position="638"/>
    </location>
</feature>
<feature type="compositionally biased region" description="Basic and acidic residues" evidence="2">
    <location>
        <begin position="595"/>
        <end position="605"/>
    </location>
</feature>
<protein>
    <recommendedName>
        <fullName evidence="7">Protein FAM186A</fullName>
    </recommendedName>
</protein>
<feature type="compositionally biased region" description="Low complexity" evidence="2">
    <location>
        <begin position="23"/>
        <end position="34"/>
    </location>
</feature>
<dbReference type="Pfam" id="PF20865">
    <property type="entry name" value="FAM186A-B_C"/>
    <property type="match status" value="1"/>
</dbReference>
<reference evidence="5" key="1">
    <citation type="submission" date="2025-05" db="UniProtKB">
        <authorList>
            <consortium name="RefSeq"/>
        </authorList>
    </citation>
    <scope>NUCLEOTIDE SEQUENCE [LARGE SCALE GENOMIC DNA]</scope>
</reference>
<feature type="region of interest" description="Disordered" evidence="2">
    <location>
        <begin position="1516"/>
        <end position="1566"/>
    </location>
</feature>
<evidence type="ECO:0000256" key="1">
    <source>
        <dbReference type="SAM" id="Coils"/>
    </source>
</evidence>
<evidence type="ECO:0008006" key="7">
    <source>
        <dbReference type="Google" id="ProtNLM"/>
    </source>
</evidence>
<evidence type="ECO:0000259" key="4">
    <source>
        <dbReference type="Pfam" id="PF20870"/>
    </source>
</evidence>
<feature type="compositionally biased region" description="Basic and acidic residues" evidence="2">
    <location>
        <begin position="391"/>
        <end position="410"/>
    </location>
</feature>
<evidence type="ECO:0000313" key="5">
    <source>
        <dbReference type="Proteomes" id="UP001652642"/>
    </source>
</evidence>
<feature type="domain" description="FAM186A/B C-terminal" evidence="3">
    <location>
        <begin position="1599"/>
        <end position="1840"/>
    </location>
</feature>
<sequence length="1872" mass="214862">MAFQKFVAWEHLPSLAVRPDAVGSSSSSSKSESGSAHDSESDDAKLKATTMKPEIVPGPIVEIPPSVKNVLEKLDMAQLERAKKDVSKKLYRIMDNVNRTYERYRKDEGIDPEIEKEYQLSQSWEERSRRSHLLDEIADVLDDSRFKIQELEMVLESFKNLYESLKTIDWREREAPSDGIIDEMEERLLNFINSIDANIKHLIKIFYPLFEEKIKPRRKSTIRPSLFKAWRDKVADTPKEGEPLTLEKMLEDEPLTLAHCNEVSIMLHEMTDCALFNRAEYVAIKYIATMVANLTKAFSLLSKQCRGLKIKYDSLLSIDSRKQDPQVVQLQKELRAALEKKAALEMQVHKVEERCKILLITNETMQKELQDANERGMLVSKVSFPKVHSGKTPERILSDQEKKLKSKEGEQSPVKLQAPSIPELHAKPEEREMPIEKLADEQGKREKLQATVPEKTNYLPPPTISTQDGGIKMDKKDQEKDTFPEVVPTDISSDKHQPEIAQKSQEEKGPLAEDALKSPEEKSPLEEKAPKSPEEKSPLEEKAPKSPEEKGPLEEKAPKSPEEEAPLEEEAQKSPEEKPPTEEHLLLAPPISTTTEDRPSLEKDQALISKRKIAKVVRRSSKLSQWKKLQTSLITKSTKPSDEPSQPPEESSIISDDASVVQPAPAIDTEVSQPATLHDTTITQPTTLDDTSVTQPATLDDRAVTQPTTLDDTSVTQPATLDDRAVIQPTTLDDTTQPATLDDIAVAQPAMLDDTKVTKSASLHDAGESSPQASVDSAPKPRAEEDSTSTSPEVESPPLSSQPTESTPGPSVKSEGTRGKRSVSLRGTAGKLVQTMKVKKIVKFIGEGMVPDSRERSDAESPESPQPGAVEGAEESSADAQEAGTMQVQKRLTGKSKEIREKKDTKRTSKMLAGILQSKQAERTEEVLQSLGTKLQETARDRGGVIDTETIKDIFEELGIAYPDIALGQVTGSHPIDKPGKGYTAKRLSLVPSVPEQALKKERRRTLEEVPSGQDISCALQEFQTAILACIEDKLEKAKTGSLGTQKRLEPTDPQVQQLFQAIDKKLEECFSMKQKIMRSVQSKEELLDGEEREIEIITSLHDTPSAVGHLSSGSSLSVSRREREEPTTSGDASHLEAWEEKELEQEMEQEIGLEKGGREKEKKEKKQEKEQEMEVKREPLYQKERLSPLDGHLPKLEEEEEEDYYQMSPPHKEKRSLEDLPDERHLLGRASSREGKKHKIIQPSDELQTHLRRRKEPLWKESKPVAEMESLQELDEGKELLHMQLQEQLEREKEQLQEELRQLQEERQRLEEEEKHLEQWKQMCEQQQVQWEYQQQQHKEQEHLWQVQLQHWQHLQQENEAQAQHWSAQREQQKEQQDLLQQEIERLQQEYREYLKMRGEQAEEQWRWNQLKAWHEQQAKTWQEEDEEQERKRHRLQEQLAQHEEQLEALRQERQEQEQALKRLQQEQQERQEALQHLWEKRWRRQLESWHRQMQRQRAQQYKWQEHSKRLQERQQQLWKEAKSPAPKLKVVEGSALDQFSKQEKVSPTSRERHPSTTPQLTPIPSTEFEEDTLELETTWFPKLFTKAGDFSAPGITEKRYWINVEAQRKNLELLKEAAKNAGVSSELYSKAKAMINQALHSDVERLGLLFQKYTSFYHLQEARRNLTIQLDAAKDIQDGVKMQNLYKMVEKLDSYQKKVLDNWTAKQNAVEKKRRRCLEKMIALFAQLRLSTKLHLSYPHPLMIKAGDSTKKEILHMPRIGSVFLKPKVYSSPLISVKKPPDFTFSAVVREPSSEQLTSLWNTDITKLSIPLGPKTPVSVLWSEACGFPDIPRLLELDISSIRKKPLQNIKTRIQSIPRWKISGYNFMHL</sequence>
<reference evidence="6" key="2">
    <citation type="submission" date="2025-08" db="UniProtKB">
        <authorList>
            <consortium name="RefSeq"/>
        </authorList>
    </citation>
    <scope>IDENTIFICATION</scope>
</reference>
<feature type="compositionally biased region" description="Polar residues" evidence="2">
    <location>
        <begin position="728"/>
        <end position="739"/>
    </location>
</feature>
<feature type="compositionally biased region" description="Basic and acidic residues" evidence="2">
    <location>
        <begin position="471"/>
        <end position="483"/>
    </location>
</feature>
<proteinExistence type="predicted"/>
<feature type="compositionally biased region" description="Basic and acidic residues" evidence="2">
    <location>
        <begin position="1216"/>
        <end position="1235"/>
    </location>
</feature>
<feature type="compositionally biased region" description="Basic and acidic residues" evidence="2">
    <location>
        <begin position="492"/>
        <end position="562"/>
    </location>
</feature>
<evidence type="ECO:0000259" key="3">
    <source>
        <dbReference type="Pfam" id="PF20865"/>
    </source>
</evidence>
<feature type="region of interest" description="Disordered" evidence="2">
    <location>
        <begin position="845"/>
        <end position="919"/>
    </location>
</feature>
<gene>
    <name evidence="6" type="primary">LOC110075128</name>
</gene>
<feature type="compositionally biased region" description="Acidic residues" evidence="2">
    <location>
        <begin position="1142"/>
        <end position="1152"/>
    </location>
</feature>
<feature type="compositionally biased region" description="Low complexity" evidence="2">
    <location>
        <begin position="1106"/>
        <end position="1119"/>
    </location>
</feature>
<accession>A0ABM5FNN0</accession>
<feature type="compositionally biased region" description="Low complexity" evidence="2">
    <location>
        <begin position="676"/>
        <end position="691"/>
    </location>
</feature>
<evidence type="ECO:0000313" key="6">
    <source>
        <dbReference type="RefSeq" id="XP_072846998.1"/>
    </source>
</evidence>
<keyword evidence="5" id="KW-1185">Reference proteome</keyword>
<dbReference type="InterPro" id="IPR049144">
    <property type="entry name" value="FAM186A_B_N"/>
</dbReference>
<feature type="compositionally biased region" description="Basic residues" evidence="2">
    <location>
        <begin position="609"/>
        <end position="621"/>
    </location>
</feature>
<feature type="compositionally biased region" description="Basic and acidic residues" evidence="2">
    <location>
        <begin position="35"/>
        <end position="46"/>
    </location>
</feature>
<feature type="coiled-coil region" evidence="1">
    <location>
        <begin position="327"/>
        <end position="375"/>
    </location>
</feature>
<feature type="compositionally biased region" description="Basic and acidic residues" evidence="2">
    <location>
        <begin position="424"/>
        <end position="448"/>
    </location>
</feature>
<organism evidence="5 6">
    <name type="scientific">Pogona vitticeps</name>
    <name type="common">central bearded dragon</name>
    <dbReference type="NCBI Taxonomy" id="103695"/>
    <lineage>
        <taxon>Eukaryota</taxon>
        <taxon>Metazoa</taxon>
        <taxon>Chordata</taxon>
        <taxon>Craniata</taxon>
        <taxon>Vertebrata</taxon>
        <taxon>Euteleostomi</taxon>
        <taxon>Lepidosauria</taxon>
        <taxon>Squamata</taxon>
        <taxon>Bifurcata</taxon>
        <taxon>Unidentata</taxon>
        <taxon>Episquamata</taxon>
        <taxon>Toxicofera</taxon>
        <taxon>Iguania</taxon>
        <taxon>Acrodonta</taxon>
        <taxon>Agamidae</taxon>
        <taxon>Amphibolurinae</taxon>
        <taxon>Pogona</taxon>
    </lineage>
</organism>
<evidence type="ECO:0000256" key="2">
    <source>
        <dbReference type="SAM" id="MobiDB-lite"/>
    </source>
</evidence>
<dbReference type="RefSeq" id="XP_072846998.1">
    <property type="nucleotide sequence ID" value="XM_072990897.1"/>
</dbReference>
<keyword evidence="1" id="KW-0175">Coiled coil</keyword>
<dbReference type="GeneID" id="110075128"/>
<dbReference type="Proteomes" id="UP001652642">
    <property type="component" value="Chromosome 2"/>
</dbReference>